<feature type="region of interest" description="Disordered" evidence="1">
    <location>
        <begin position="1"/>
        <end position="54"/>
    </location>
</feature>
<keyword evidence="3" id="KW-1185">Reference proteome</keyword>
<dbReference type="EMBL" id="BTGU01003397">
    <property type="protein sequence ID" value="GMN31674.1"/>
    <property type="molecule type" value="Genomic_DNA"/>
</dbReference>
<comment type="caution">
    <text evidence="2">The sequence shown here is derived from an EMBL/GenBank/DDBJ whole genome shotgun (WGS) entry which is preliminary data.</text>
</comment>
<accession>A0AA88DA95</accession>
<organism evidence="2 3">
    <name type="scientific">Ficus carica</name>
    <name type="common">Common fig</name>
    <dbReference type="NCBI Taxonomy" id="3494"/>
    <lineage>
        <taxon>Eukaryota</taxon>
        <taxon>Viridiplantae</taxon>
        <taxon>Streptophyta</taxon>
        <taxon>Embryophyta</taxon>
        <taxon>Tracheophyta</taxon>
        <taxon>Spermatophyta</taxon>
        <taxon>Magnoliopsida</taxon>
        <taxon>eudicotyledons</taxon>
        <taxon>Gunneridae</taxon>
        <taxon>Pentapetalae</taxon>
        <taxon>rosids</taxon>
        <taxon>fabids</taxon>
        <taxon>Rosales</taxon>
        <taxon>Moraceae</taxon>
        <taxon>Ficeae</taxon>
        <taxon>Ficus</taxon>
    </lineage>
</organism>
<sequence length="54" mass="6094">MGFEGEIRGERETKTRERDEGRTCVGDWRRERGRVARENGGKSHGGGNGFQGRD</sequence>
<feature type="compositionally biased region" description="Gly residues" evidence="1">
    <location>
        <begin position="42"/>
        <end position="54"/>
    </location>
</feature>
<name>A0AA88DA95_FICCA</name>
<protein>
    <submittedName>
        <fullName evidence="2">Uncharacterized protein</fullName>
    </submittedName>
</protein>
<dbReference type="AlphaFoldDB" id="A0AA88DA95"/>
<evidence type="ECO:0000313" key="3">
    <source>
        <dbReference type="Proteomes" id="UP001187192"/>
    </source>
</evidence>
<proteinExistence type="predicted"/>
<evidence type="ECO:0000256" key="1">
    <source>
        <dbReference type="SAM" id="MobiDB-lite"/>
    </source>
</evidence>
<feature type="compositionally biased region" description="Basic and acidic residues" evidence="1">
    <location>
        <begin position="1"/>
        <end position="41"/>
    </location>
</feature>
<gene>
    <name evidence="2" type="ORF">TIFTF001_044607</name>
</gene>
<reference evidence="2" key="1">
    <citation type="submission" date="2023-07" db="EMBL/GenBank/DDBJ databases">
        <title>draft genome sequence of fig (Ficus carica).</title>
        <authorList>
            <person name="Takahashi T."/>
            <person name="Nishimura K."/>
        </authorList>
    </citation>
    <scope>NUCLEOTIDE SEQUENCE</scope>
</reference>
<evidence type="ECO:0000313" key="2">
    <source>
        <dbReference type="EMBL" id="GMN31674.1"/>
    </source>
</evidence>
<dbReference type="Proteomes" id="UP001187192">
    <property type="component" value="Unassembled WGS sequence"/>
</dbReference>